<dbReference type="GO" id="GO:0035438">
    <property type="term" value="F:cyclic-di-GMP binding"/>
    <property type="evidence" value="ECO:0007669"/>
    <property type="project" value="InterPro"/>
</dbReference>
<evidence type="ECO:0000259" key="1">
    <source>
        <dbReference type="Pfam" id="PF07238"/>
    </source>
</evidence>
<protein>
    <submittedName>
        <fullName evidence="2">PilZ domain-containing protein</fullName>
    </submittedName>
</protein>
<dbReference type="InterPro" id="IPR009875">
    <property type="entry name" value="PilZ_domain"/>
</dbReference>
<dbReference type="Pfam" id="PF07238">
    <property type="entry name" value="PilZ"/>
    <property type="match status" value="1"/>
</dbReference>
<dbReference type="RefSeq" id="WP_180306767.1">
    <property type="nucleotide sequence ID" value="NZ_CP058952.1"/>
</dbReference>
<keyword evidence="3" id="KW-1185">Reference proteome</keyword>
<dbReference type="Gene3D" id="2.40.10.220">
    <property type="entry name" value="predicted glycosyltransferase like domains"/>
    <property type="match status" value="1"/>
</dbReference>
<organism evidence="2 3">
    <name type="scientific">Chitinibacter fontanus</name>
    <dbReference type="NCBI Taxonomy" id="1737446"/>
    <lineage>
        <taxon>Bacteria</taxon>
        <taxon>Pseudomonadati</taxon>
        <taxon>Pseudomonadota</taxon>
        <taxon>Betaproteobacteria</taxon>
        <taxon>Neisseriales</taxon>
        <taxon>Chitinibacteraceae</taxon>
        <taxon>Chitinibacter</taxon>
    </lineage>
</organism>
<reference evidence="2 3" key="1">
    <citation type="journal article" date="2016" name="Int. J. Syst. Evol. Microbiol.">
        <title>Chitinibacter fontanus sp. nov., isolated from a spring.</title>
        <authorList>
            <person name="Sheu S.Y."/>
            <person name="Li Y.S."/>
            <person name="Young C.C."/>
            <person name="Chen W.M."/>
        </authorList>
    </citation>
    <scope>NUCLEOTIDE SEQUENCE [LARGE SCALE GENOMIC DNA]</scope>
    <source>
        <strain evidence="2 3">STM-7</strain>
    </source>
</reference>
<proteinExistence type="predicted"/>
<dbReference type="KEGG" id="cfon:HZU75_14835"/>
<dbReference type="AlphaFoldDB" id="A0A7D5VB64"/>
<gene>
    <name evidence="2" type="ORF">HZU75_14835</name>
</gene>
<evidence type="ECO:0000313" key="3">
    <source>
        <dbReference type="Proteomes" id="UP000510822"/>
    </source>
</evidence>
<evidence type="ECO:0000313" key="2">
    <source>
        <dbReference type="EMBL" id="QLI82691.1"/>
    </source>
</evidence>
<dbReference type="Proteomes" id="UP000510822">
    <property type="component" value="Chromosome"/>
</dbReference>
<sequence>MSVGLRDRDQRGALRVAVNCKVKIRPLDLGLPFYGECTDLSVTGMTVQTSYVPRPDEEFDIYVMPARAAGMRREPFAARVRVRRSHQLKVTSLYELGLEIIQVHA</sequence>
<name>A0A7D5VB64_9NEIS</name>
<accession>A0A7D5VB64</accession>
<feature type="domain" description="PilZ" evidence="1">
    <location>
        <begin position="10"/>
        <end position="101"/>
    </location>
</feature>
<dbReference type="SUPFAM" id="SSF141371">
    <property type="entry name" value="PilZ domain-like"/>
    <property type="match status" value="1"/>
</dbReference>
<dbReference type="EMBL" id="CP058952">
    <property type="protein sequence ID" value="QLI82691.1"/>
    <property type="molecule type" value="Genomic_DNA"/>
</dbReference>